<reference evidence="2" key="1">
    <citation type="journal article" date="2022" name="bioRxiv">
        <title>Sequencing and chromosome-scale assembly of the giantPleurodeles waltlgenome.</title>
        <authorList>
            <person name="Brown T."/>
            <person name="Elewa A."/>
            <person name="Iarovenko S."/>
            <person name="Subramanian E."/>
            <person name="Araus A.J."/>
            <person name="Petzold A."/>
            <person name="Susuki M."/>
            <person name="Suzuki K.-i.T."/>
            <person name="Hayashi T."/>
            <person name="Toyoda A."/>
            <person name="Oliveira C."/>
            <person name="Osipova E."/>
            <person name="Leigh N.D."/>
            <person name="Simon A."/>
            <person name="Yun M.H."/>
        </authorList>
    </citation>
    <scope>NUCLEOTIDE SEQUENCE</scope>
    <source>
        <strain evidence="2">20211129_DDA</strain>
        <tissue evidence="2">Liver</tissue>
    </source>
</reference>
<feature type="compositionally biased region" description="Basic and acidic residues" evidence="1">
    <location>
        <begin position="1"/>
        <end position="13"/>
    </location>
</feature>
<organism evidence="2 3">
    <name type="scientific">Pleurodeles waltl</name>
    <name type="common">Iberian ribbed newt</name>
    <dbReference type="NCBI Taxonomy" id="8319"/>
    <lineage>
        <taxon>Eukaryota</taxon>
        <taxon>Metazoa</taxon>
        <taxon>Chordata</taxon>
        <taxon>Craniata</taxon>
        <taxon>Vertebrata</taxon>
        <taxon>Euteleostomi</taxon>
        <taxon>Amphibia</taxon>
        <taxon>Batrachia</taxon>
        <taxon>Caudata</taxon>
        <taxon>Salamandroidea</taxon>
        <taxon>Salamandridae</taxon>
        <taxon>Pleurodelinae</taxon>
        <taxon>Pleurodeles</taxon>
    </lineage>
</organism>
<feature type="region of interest" description="Disordered" evidence="1">
    <location>
        <begin position="1"/>
        <end position="25"/>
    </location>
</feature>
<evidence type="ECO:0000256" key="1">
    <source>
        <dbReference type="SAM" id="MobiDB-lite"/>
    </source>
</evidence>
<proteinExistence type="predicted"/>
<gene>
    <name evidence="2" type="ORF">NDU88_004735</name>
</gene>
<dbReference type="Proteomes" id="UP001066276">
    <property type="component" value="Chromosome 4_2"/>
</dbReference>
<accession>A0AAV7SJM4</accession>
<evidence type="ECO:0000313" key="3">
    <source>
        <dbReference type="Proteomes" id="UP001066276"/>
    </source>
</evidence>
<evidence type="ECO:0000313" key="2">
    <source>
        <dbReference type="EMBL" id="KAJ1164290.1"/>
    </source>
</evidence>
<feature type="compositionally biased region" description="Basic residues" evidence="1">
    <location>
        <begin position="14"/>
        <end position="23"/>
    </location>
</feature>
<dbReference type="EMBL" id="JANPWB010000008">
    <property type="protein sequence ID" value="KAJ1164290.1"/>
    <property type="molecule type" value="Genomic_DNA"/>
</dbReference>
<name>A0AAV7SJM4_PLEWA</name>
<keyword evidence="3" id="KW-1185">Reference proteome</keyword>
<protein>
    <submittedName>
        <fullName evidence="2">Uncharacterized protein</fullName>
    </submittedName>
</protein>
<comment type="caution">
    <text evidence="2">The sequence shown here is derived from an EMBL/GenBank/DDBJ whole genome shotgun (WGS) entry which is preliminary data.</text>
</comment>
<sequence>METEKVRTIEQAHRVARSSKRHDKTPLSLKEKPGCACYRCGLEYLHVSAFPAIGHKCQKCNRDNHFACVCMGGHIKVERGRHARPCVATSRHAQHVKAYNCSSSTDSDVVSTLDAKKCLFKMSDAQAHKRQSEQVQLIDK</sequence>
<dbReference type="AlphaFoldDB" id="A0AAV7SJM4"/>